<accession>A0A444I0S0</accession>
<evidence type="ECO:0000313" key="1">
    <source>
        <dbReference type="EMBL" id="RWX30614.1"/>
    </source>
</evidence>
<reference evidence="1 2" key="1">
    <citation type="submission" date="2019-01" db="EMBL/GenBank/DDBJ databases">
        <title>RHIZO-ID as a novel technology for direct rhizobia identification.</title>
        <authorList>
            <person name="De Meyer S.E."/>
        </authorList>
    </citation>
    <scope>NUCLEOTIDE SEQUENCE [LARGE SCALE GENOMIC DNA]</scope>
    <source>
        <strain evidence="1 2">WSM448</strain>
    </source>
</reference>
<sequence length="102" mass="10786">MRLANFTITEKLAGWNEQFAGISVTLAIQNKAPADLYFASDFLLLDAAGEPIAALNADPPKSRVEKGKGAIANGATAVAPGSLGRAKQICMRWFAIQLPEGK</sequence>
<evidence type="ECO:0000313" key="2">
    <source>
        <dbReference type="Proteomes" id="UP000283817"/>
    </source>
</evidence>
<organism evidence="1 2">
    <name type="scientific">Rhizobium leguminosarum</name>
    <dbReference type="NCBI Taxonomy" id="384"/>
    <lineage>
        <taxon>Bacteria</taxon>
        <taxon>Pseudomonadati</taxon>
        <taxon>Pseudomonadota</taxon>
        <taxon>Alphaproteobacteria</taxon>
        <taxon>Hyphomicrobiales</taxon>
        <taxon>Rhizobiaceae</taxon>
        <taxon>Rhizobium/Agrobacterium group</taxon>
        <taxon>Rhizobium</taxon>
    </lineage>
</organism>
<name>A0A444I0S0_RHILE</name>
<dbReference type="EMBL" id="SBHX01000035">
    <property type="protein sequence ID" value="RWX30614.1"/>
    <property type="molecule type" value="Genomic_DNA"/>
</dbReference>
<gene>
    <name evidence="1" type="ORF">EHI47_14260</name>
</gene>
<dbReference type="AlphaFoldDB" id="A0A444I0S0"/>
<dbReference type="RefSeq" id="WP_128410779.1">
    <property type="nucleotide sequence ID" value="NZ_SBHX01000035.1"/>
</dbReference>
<comment type="caution">
    <text evidence="1">The sequence shown here is derived from an EMBL/GenBank/DDBJ whole genome shotgun (WGS) entry which is preliminary data.</text>
</comment>
<proteinExistence type="predicted"/>
<dbReference type="Proteomes" id="UP000283817">
    <property type="component" value="Unassembled WGS sequence"/>
</dbReference>
<protein>
    <submittedName>
        <fullName evidence="1">Uncharacterized protein</fullName>
    </submittedName>
</protein>